<proteinExistence type="predicted"/>
<protein>
    <submittedName>
        <fullName evidence="1">Uncharacterized protein</fullName>
    </submittedName>
</protein>
<dbReference type="EMBL" id="JABSTQ010009632">
    <property type="protein sequence ID" value="KAG0427386.1"/>
    <property type="molecule type" value="Genomic_DNA"/>
</dbReference>
<organism evidence="1 2">
    <name type="scientific">Ixodes persulcatus</name>
    <name type="common">Taiga tick</name>
    <dbReference type="NCBI Taxonomy" id="34615"/>
    <lineage>
        <taxon>Eukaryota</taxon>
        <taxon>Metazoa</taxon>
        <taxon>Ecdysozoa</taxon>
        <taxon>Arthropoda</taxon>
        <taxon>Chelicerata</taxon>
        <taxon>Arachnida</taxon>
        <taxon>Acari</taxon>
        <taxon>Parasitiformes</taxon>
        <taxon>Ixodida</taxon>
        <taxon>Ixodoidea</taxon>
        <taxon>Ixodidae</taxon>
        <taxon>Ixodinae</taxon>
        <taxon>Ixodes</taxon>
    </lineage>
</organism>
<accession>A0AC60Q1I8</accession>
<comment type="caution">
    <text evidence="1">The sequence shown here is derived from an EMBL/GenBank/DDBJ whole genome shotgun (WGS) entry which is preliminary data.</text>
</comment>
<keyword evidence="2" id="KW-1185">Reference proteome</keyword>
<evidence type="ECO:0000313" key="1">
    <source>
        <dbReference type="EMBL" id="KAG0427386.1"/>
    </source>
</evidence>
<evidence type="ECO:0000313" key="2">
    <source>
        <dbReference type="Proteomes" id="UP000805193"/>
    </source>
</evidence>
<dbReference type="Proteomes" id="UP000805193">
    <property type="component" value="Unassembled WGS sequence"/>
</dbReference>
<sequence length="138" mass="14852">MATTSRRGSDLVVPKWDLREVVCSVPVVCVLCLLLASAASFVLAWSPFFGFLVTVGSVFGLALVTRPVGSRRSVAFADDVLPKSSSTPSFVKSPTPPPEAEEQERAPASRSATIGALGLSRQHIIHLRNIYQRHHGGR</sequence>
<reference evidence="1 2" key="1">
    <citation type="journal article" date="2020" name="Cell">
        <title>Large-Scale Comparative Analyses of Tick Genomes Elucidate Their Genetic Diversity and Vector Capacities.</title>
        <authorList>
            <consortium name="Tick Genome and Microbiome Consortium (TIGMIC)"/>
            <person name="Jia N."/>
            <person name="Wang J."/>
            <person name="Shi W."/>
            <person name="Du L."/>
            <person name="Sun Y."/>
            <person name="Zhan W."/>
            <person name="Jiang J.F."/>
            <person name="Wang Q."/>
            <person name="Zhang B."/>
            <person name="Ji P."/>
            <person name="Bell-Sakyi L."/>
            <person name="Cui X.M."/>
            <person name="Yuan T.T."/>
            <person name="Jiang B.G."/>
            <person name="Yang W.F."/>
            <person name="Lam T.T."/>
            <person name="Chang Q.C."/>
            <person name="Ding S.J."/>
            <person name="Wang X.J."/>
            <person name="Zhu J.G."/>
            <person name="Ruan X.D."/>
            <person name="Zhao L."/>
            <person name="Wei J.T."/>
            <person name="Ye R.Z."/>
            <person name="Que T.C."/>
            <person name="Du C.H."/>
            <person name="Zhou Y.H."/>
            <person name="Cheng J.X."/>
            <person name="Dai P.F."/>
            <person name="Guo W.B."/>
            <person name="Han X.H."/>
            <person name="Huang E.J."/>
            <person name="Li L.F."/>
            <person name="Wei W."/>
            <person name="Gao Y.C."/>
            <person name="Liu J.Z."/>
            <person name="Shao H.Z."/>
            <person name="Wang X."/>
            <person name="Wang C.C."/>
            <person name="Yang T.C."/>
            <person name="Huo Q.B."/>
            <person name="Li W."/>
            <person name="Chen H.Y."/>
            <person name="Chen S.E."/>
            <person name="Zhou L.G."/>
            <person name="Ni X.B."/>
            <person name="Tian J.H."/>
            <person name="Sheng Y."/>
            <person name="Liu T."/>
            <person name="Pan Y.S."/>
            <person name="Xia L.Y."/>
            <person name="Li J."/>
            <person name="Zhao F."/>
            <person name="Cao W.C."/>
        </authorList>
    </citation>
    <scope>NUCLEOTIDE SEQUENCE [LARGE SCALE GENOMIC DNA]</scope>
    <source>
        <strain evidence="1">Iper-2018</strain>
    </source>
</reference>
<gene>
    <name evidence="1" type="ORF">HPB47_025575</name>
</gene>
<name>A0AC60Q1I8_IXOPE</name>